<reference evidence="5 6" key="1">
    <citation type="submission" date="2019-03" db="EMBL/GenBank/DDBJ databases">
        <title>Single cell metagenomics reveals metabolic interactions within the superorganism composed of flagellate Streblomastix strix and complex community of Bacteroidetes bacteria on its surface.</title>
        <authorList>
            <person name="Treitli S.C."/>
            <person name="Kolisko M."/>
            <person name="Husnik F."/>
            <person name="Keeling P."/>
            <person name="Hampl V."/>
        </authorList>
    </citation>
    <scope>NUCLEOTIDE SEQUENCE [LARGE SCALE GENOMIC DNA]</scope>
    <source>
        <strain evidence="5">ST1C</strain>
    </source>
</reference>
<dbReference type="InterPro" id="IPR041370">
    <property type="entry name" value="Mlase_EEF1AKMT1/ZCCHC4"/>
</dbReference>
<dbReference type="EMBL" id="SNRW01000501">
    <property type="protein sequence ID" value="KAA6400774.1"/>
    <property type="molecule type" value="Genomic_DNA"/>
</dbReference>
<evidence type="ECO:0000256" key="4">
    <source>
        <dbReference type="ARBA" id="ARBA00022679"/>
    </source>
</evidence>
<name>A0A5J4X0K8_9EUKA</name>
<dbReference type="Proteomes" id="UP000324800">
    <property type="component" value="Unassembled WGS sequence"/>
</dbReference>
<keyword evidence="4" id="KW-0808">Transferase</keyword>
<dbReference type="InterPro" id="IPR019369">
    <property type="entry name" value="Efm5/EEF1AKMT1"/>
</dbReference>
<dbReference type="PROSITE" id="PS00092">
    <property type="entry name" value="N6_MTASE"/>
    <property type="match status" value="1"/>
</dbReference>
<dbReference type="AlphaFoldDB" id="A0A5J4X0K8"/>
<evidence type="ECO:0000313" key="5">
    <source>
        <dbReference type="EMBL" id="KAA6400774.1"/>
    </source>
</evidence>
<dbReference type="InterPro" id="IPR002052">
    <property type="entry name" value="DNA_methylase_N6_adenine_CS"/>
</dbReference>
<evidence type="ECO:0000256" key="3">
    <source>
        <dbReference type="ARBA" id="ARBA00022603"/>
    </source>
</evidence>
<dbReference type="OrthoDB" id="206354at2759"/>
<evidence type="ECO:0000256" key="2">
    <source>
        <dbReference type="ARBA" id="ARBA00022490"/>
    </source>
</evidence>
<dbReference type="GO" id="GO:0016279">
    <property type="term" value="F:protein-lysine N-methyltransferase activity"/>
    <property type="evidence" value="ECO:0007669"/>
    <property type="project" value="InterPro"/>
</dbReference>
<sequence>METTTQKPVKFLSATRENADFNQYWYSAATINAICAEFQSVGAQKIACIACPSVFFCLKQFYPNLYEKATLLDIDTQWKKEHGFIRYDYKEPLDIPGSLQHTFDGVVIDPPFITRDAWIKFAEAGRLLGTSDAHFICSSIAENAAMLKELLGVSPVLFKPSIPNLIYQYNFYTNFQPKILDKKNQELPDD</sequence>
<dbReference type="PANTHER" id="PTHR13200:SF1">
    <property type="entry name" value="NUCLEIC ACID BINDING PROTEIN"/>
    <property type="match status" value="1"/>
</dbReference>
<keyword evidence="2" id="KW-0963">Cytoplasm</keyword>
<keyword evidence="3" id="KW-0489">Methyltransferase</keyword>
<dbReference type="PANTHER" id="PTHR13200">
    <property type="entry name" value="EEF1A LYSINE METHYLTRANSFERASE 1"/>
    <property type="match status" value="1"/>
</dbReference>
<dbReference type="GO" id="GO:0032259">
    <property type="term" value="P:methylation"/>
    <property type="evidence" value="ECO:0007669"/>
    <property type="project" value="UniProtKB-KW"/>
</dbReference>
<organism evidence="5 6">
    <name type="scientific">Streblomastix strix</name>
    <dbReference type="NCBI Taxonomy" id="222440"/>
    <lineage>
        <taxon>Eukaryota</taxon>
        <taxon>Metamonada</taxon>
        <taxon>Preaxostyla</taxon>
        <taxon>Oxymonadida</taxon>
        <taxon>Streblomastigidae</taxon>
        <taxon>Streblomastix</taxon>
    </lineage>
</organism>
<dbReference type="Pfam" id="PF10237">
    <property type="entry name" value="N6-adenineMlase"/>
    <property type="match status" value="1"/>
</dbReference>
<comment type="caution">
    <text evidence="5">The sequence shown here is derived from an EMBL/GenBank/DDBJ whole genome shotgun (WGS) entry which is preliminary data.</text>
</comment>
<dbReference type="GO" id="GO:0005737">
    <property type="term" value="C:cytoplasm"/>
    <property type="evidence" value="ECO:0007669"/>
    <property type="project" value="UniProtKB-SubCell"/>
</dbReference>
<evidence type="ECO:0000256" key="1">
    <source>
        <dbReference type="ARBA" id="ARBA00004496"/>
    </source>
</evidence>
<comment type="subcellular location">
    <subcellularLocation>
        <location evidence="1">Cytoplasm</location>
    </subcellularLocation>
</comment>
<accession>A0A5J4X0K8</accession>
<proteinExistence type="predicted"/>
<evidence type="ECO:0000313" key="6">
    <source>
        <dbReference type="Proteomes" id="UP000324800"/>
    </source>
</evidence>
<gene>
    <name evidence="5" type="ORF">EZS28_003692</name>
</gene>
<protein>
    <submittedName>
        <fullName evidence="5">Putative nucleic acid binding protein</fullName>
    </submittedName>
</protein>
<dbReference type="GO" id="GO:0003676">
    <property type="term" value="F:nucleic acid binding"/>
    <property type="evidence" value="ECO:0007669"/>
    <property type="project" value="InterPro"/>
</dbReference>